<keyword evidence="3" id="KW-1185">Reference proteome</keyword>
<proteinExistence type="predicted"/>
<feature type="compositionally biased region" description="Basic and acidic residues" evidence="1">
    <location>
        <begin position="27"/>
        <end position="38"/>
    </location>
</feature>
<sequence length="76" mass="8829">MTNKFKLVLKQHATDGSHASDLATNSIDDKPRSDRPPQLDIERLRFVASKRVLSKQTRMEPHERWYESSAIIARPR</sequence>
<comment type="caution">
    <text evidence="2">The sequence shown here is derived from an EMBL/GenBank/DDBJ whole genome shotgun (WGS) entry which is preliminary data.</text>
</comment>
<name>A0AAV8Z8J2_9CUCU</name>
<dbReference type="EMBL" id="JAPWTK010000008">
    <property type="protein sequence ID" value="KAJ8960458.1"/>
    <property type="molecule type" value="Genomic_DNA"/>
</dbReference>
<feature type="region of interest" description="Disordered" evidence="1">
    <location>
        <begin position="12"/>
        <end position="38"/>
    </location>
</feature>
<gene>
    <name evidence="2" type="ORF">NQ318_013742</name>
</gene>
<protein>
    <submittedName>
        <fullName evidence="2">Uncharacterized protein</fullName>
    </submittedName>
</protein>
<dbReference type="AlphaFoldDB" id="A0AAV8Z8J2"/>
<accession>A0AAV8Z8J2</accession>
<reference evidence="2" key="1">
    <citation type="journal article" date="2023" name="Insect Mol. Biol.">
        <title>Genome sequencing provides insights into the evolution of gene families encoding plant cell wall-degrading enzymes in longhorned beetles.</title>
        <authorList>
            <person name="Shin N.R."/>
            <person name="Okamura Y."/>
            <person name="Kirsch R."/>
            <person name="Pauchet Y."/>
        </authorList>
    </citation>
    <scope>NUCLEOTIDE SEQUENCE</scope>
    <source>
        <strain evidence="2">AMC_N1</strain>
    </source>
</reference>
<evidence type="ECO:0000256" key="1">
    <source>
        <dbReference type="SAM" id="MobiDB-lite"/>
    </source>
</evidence>
<evidence type="ECO:0000313" key="3">
    <source>
        <dbReference type="Proteomes" id="UP001162162"/>
    </source>
</evidence>
<dbReference type="Proteomes" id="UP001162162">
    <property type="component" value="Unassembled WGS sequence"/>
</dbReference>
<organism evidence="2 3">
    <name type="scientific">Aromia moschata</name>
    <dbReference type="NCBI Taxonomy" id="1265417"/>
    <lineage>
        <taxon>Eukaryota</taxon>
        <taxon>Metazoa</taxon>
        <taxon>Ecdysozoa</taxon>
        <taxon>Arthropoda</taxon>
        <taxon>Hexapoda</taxon>
        <taxon>Insecta</taxon>
        <taxon>Pterygota</taxon>
        <taxon>Neoptera</taxon>
        <taxon>Endopterygota</taxon>
        <taxon>Coleoptera</taxon>
        <taxon>Polyphaga</taxon>
        <taxon>Cucujiformia</taxon>
        <taxon>Chrysomeloidea</taxon>
        <taxon>Cerambycidae</taxon>
        <taxon>Cerambycinae</taxon>
        <taxon>Callichromatini</taxon>
        <taxon>Aromia</taxon>
    </lineage>
</organism>
<evidence type="ECO:0000313" key="2">
    <source>
        <dbReference type="EMBL" id="KAJ8960458.1"/>
    </source>
</evidence>